<evidence type="ECO:0000256" key="4">
    <source>
        <dbReference type="ARBA" id="ARBA00022759"/>
    </source>
</evidence>
<reference evidence="8" key="2">
    <citation type="journal article" date="2010" name="BMC Plant Biol.">
        <title>Sequencing of 6.7 Mb of the melon genome using a BAC pooling strategy.</title>
        <authorList>
            <person name="Gonzalez V.M."/>
            <person name="Benjak A."/>
            <person name="Henaff E.M."/>
            <person name="Mir G."/>
            <person name="Casacuberta J.M."/>
            <person name="Garcia-Mas J."/>
            <person name="Puigdomenech P."/>
        </authorList>
    </citation>
    <scope>NUCLEOTIDE SEQUENCE</scope>
    <source>
        <tissue evidence="8">Young leaves</tissue>
    </source>
</reference>
<proteinExistence type="predicted"/>
<dbReference type="Gene3D" id="1.10.340.70">
    <property type="match status" value="1"/>
</dbReference>
<evidence type="ECO:0000313" key="8">
    <source>
        <dbReference type="EMBL" id="ADN33750.1"/>
    </source>
</evidence>
<keyword evidence="6" id="KW-0695">RNA-directed DNA polymerase</keyword>
<dbReference type="InterPro" id="IPR036397">
    <property type="entry name" value="RNaseH_sf"/>
</dbReference>
<dbReference type="EMBL" id="HM854759">
    <property type="protein sequence ID" value="ADN33750.1"/>
    <property type="molecule type" value="Genomic_DNA"/>
</dbReference>
<evidence type="ECO:0000256" key="1">
    <source>
        <dbReference type="ARBA" id="ARBA00022679"/>
    </source>
</evidence>
<keyword evidence="5" id="KW-0378">Hydrolase</keyword>
<dbReference type="InterPro" id="IPR053134">
    <property type="entry name" value="RNA-dir_DNA_polymerase"/>
</dbReference>
<name>E5GBA8_CUCME</name>
<dbReference type="Gene3D" id="3.30.420.10">
    <property type="entry name" value="Ribonuclease H-like superfamily/Ribonuclease H"/>
    <property type="match status" value="1"/>
</dbReference>
<sequence length="824" mass="94388">MCQIICFLAIKQEGTVNDYLQKFEELSAPLPEMVEDVLVGTFSNGLDTVIKTEGHHYNNKELRLYVVADDWEDVEMEDLSSEEAMVEVSPVVELSLNSVVGLTAPRTFKLVDELKLPITETTNYGVIIGSRKAVQGRGMCKGFTVGLPVMTTIEDFLPINLKEGTDPINMRPYRYPHAQKNEIEKLVNEMLDSGIIQPSFSPFFSPVILVKKKDGGWRFCVDYRALNRATVPDKFLIPMIDELLYELNGTSVFSKIDLKSGYHQIRVQDEDVRKITFQTHKGHYEFLVMPFGLTNTPSTFQAFMNQIFRPYLRKFLLVFFDDILVYSEDMETHLEHLTVEATKVFEQLKRAMVTLPVLALHDFKLPFKVETDASGFDLGAVLSQNKRPIAYFSQKLSETAREKSVYERVNGHSFGSGKMATLPIGSLFCVGEICYRAGSENKVANALSRISFKAELNVITVPSLLDIKVVEKEVQEDKKLKAMLDRIVANPDCIPHYMVRQGKQFYRGRLVLSKTSSLIPTILHTFNDLVIGGHSGQLRTYKRIAAELFWERMKNDIKLWTATTSSHPQPYLGGYIHGFCTGFDTVLVVVDRVSKNAHFITLGHPFSAKTVAMVFIKKVVRLHGYPRLIASNRDRVFLSHIWTELFRLQALKRHLQHAQEQMKKFADVHHRDVVFDIEDWVYLKLQPYRQQVGEVTYLLDLPETAKIHLLFHISQLKKAVGDKHQVQPDIAILNDQMELVLKPKNVTQLCWNKAKRDWEYLVQWKDQPSHEATWESYAMLRHQFPNFHLEDKVALLHGGMLGLQPLKFTKGRVKRGTPPRQHGC</sequence>
<dbReference type="Pfam" id="PF00078">
    <property type="entry name" value="RVT_1"/>
    <property type="match status" value="1"/>
</dbReference>
<dbReference type="Gene3D" id="3.30.70.270">
    <property type="match status" value="1"/>
</dbReference>
<dbReference type="PANTHER" id="PTHR24559:SF450">
    <property type="entry name" value="RNA-DIRECTED DNA POLYMERASE HOMOLOG"/>
    <property type="match status" value="1"/>
</dbReference>
<keyword evidence="1" id="KW-0808">Transferase</keyword>
<evidence type="ECO:0000259" key="7">
    <source>
        <dbReference type="PROSITE" id="PS50878"/>
    </source>
</evidence>
<accession>E5GBA8</accession>
<dbReference type="Pfam" id="PF00385">
    <property type="entry name" value="Chromo"/>
    <property type="match status" value="1"/>
</dbReference>
<reference evidence="8" key="1">
    <citation type="journal article" date="2010" name="BMC Genomics">
        <title>Generation of a BAC-based physical map of the melon genome.</title>
        <authorList>
            <person name="Gonzalez V.M."/>
            <person name="Garcia-Mas J."/>
            <person name="Arus P."/>
            <person name="Puigdomenech P."/>
        </authorList>
    </citation>
    <scope>NUCLEOTIDE SEQUENCE</scope>
    <source>
        <tissue evidence="8">Young leaves</tissue>
    </source>
</reference>
<organism evidence="8">
    <name type="scientific">Cucumis melo subsp. melo</name>
    <dbReference type="NCBI Taxonomy" id="412675"/>
    <lineage>
        <taxon>Eukaryota</taxon>
        <taxon>Viridiplantae</taxon>
        <taxon>Streptophyta</taxon>
        <taxon>Embryophyta</taxon>
        <taxon>Tracheophyta</taxon>
        <taxon>Spermatophyta</taxon>
        <taxon>Magnoliopsida</taxon>
        <taxon>eudicotyledons</taxon>
        <taxon>Gunneridae</taxon>
        <taxon>Pentapetalae</taxon>
        <taxon>rosids</taxon>
        <taxon>fabids</taxon>
        <taxon>Cucurbitales</taxon>
        <taxon>Cucurbitaceae</taxon>
        <taxon>Benincaseae</taxon>
        <taxon>Cucumis</taxon>
    </lineage>
</organism>
<evidence type="ECO:0000256" key="2">
    <source>
        <dbReference type="ARBA" id="ARBA00022695"/>
    </source>
</evidence>
<protein>
    <submittedName>
        <fullName evidence="8">Ty3-gypsy retrotransposon protein</fullName>
    </submittedName>
</protein>
<dbReference type="InterPro" id="IPR041588">
    <property type="entry name" value="Integrase_H2C2"/>
</dbReference>
<dbReference type="Pfam" id="PF17917">
    <property type="entry name" value="RT_RNaseH"/>
    <property type="match status" value="1"/>
</dbReference>
<keyword evidence="3" id="KW-0540">Nuclease</keyword>
<dbReference type="InterPro" id="IPR041373">
    <property type="entry name" value="RT_RNaseH"/>
</dbReference>
<dbReference type="AlphaFoldDB" id="E5GBA8"/>
<dbReference type="SUPFAM" id="SSF54160">
    <property type="entry name" value="Chromo domain-like"/>
    <property type="match status" value="1"/>
</dbReference>
<dbReference type="Gene3D" id="2.40.50.40">
    <property type="match status" value="1"/>
</dbReference>
<dbReference type="PANTHER" id="PTHR24559">
    <property type="entry name" value="TRANSPOSON TY3-I GAG-POL POLYPROTEIN"/>
    <property type="match status" value="1"/>
</dbReference>
<dbReference type="InterPro" id="IPR043502">
    <property type="entry name" value="DNA/RNA_pol_sf"/>
</dbReference>
<dbReference type="PROSITE" id="PS50878">
    <property type="entry name" value="RT_POL"/>
    <property type="match status" value="1"/>
</dbReference>
<dbReference type="SUPFAM" id="SSF56672">
    <property type="entry name" value="DNA/RNA polymerases"/>
    <property type="match status" value="1"/>
</dbReference>
<evidence type="ECO:0000256" key="3">
    <source>
        <dbReference type="ARBA" id="ARBA00022722"/>
    </source>
</evidence>
<dbReference type="SUPFAM" id="SSF53098">
    <property type="entry name" value="Ribonuclease H-like"/>
    <property type="match status" value="1"/>
</dbReference>
<dbReference type="Gene3D" id="3.10.10.10">
    <property type="entry name" value="HIV Type 1 Reverse Transcriptase, subunit A, domain 1"/>
    <property type="match status" value="1"/>
</dbReference>
<dbReference type="InterPro" id="IPR023780">
    <property type="entry name" value="Chromo_domain"/>
</dbReference>
<feature type="domain" description="Reverse transcriptase" evidence="7">
    <location>
        <begin position="191"/>
        <end position="378"/>
    </location>
</feature>
<dbReference type="InterPro" id="IPR012337">
    <property type="entry name" value="RNaseH-like_sf"/>
</dbReference>
<dbReference type="Pfam" id="PF17921">
    <property type="entry name" value="Integrase_H2C2"/>
    <property type="match status" value="1"/>
</dbReference>
<evidence type="ECO:0000256" key="5">
    <source>
        <dbReference type="ARBA" id="ARBA00022801"/>
    </source>
</evidence>
<dbReference type="GO" id="GO:0003676">
    <property type="term" value="F:nucleic acid binding"/>
    <property type="evidence" value="ECO:0007669"/>
    <property type="project" value="InterPro"/>
</dbReference>
<keyword evidence="4" id="KW-0255">Endonuclease</keyword>
<keyword evidence="2" id="KW-0548">Nucleotidyltransferase</keyword>
<dbReference type="CDD" id="cd01647">
    <property type="entry name" value="RT_LTR"/>
    <property type="match status" value="1"/>
</dbReference>
<evidence type="ECO:0000256" key="6">
    <source>
        <dbReference type="ARBA" id="ARBA00022918"/>
    </source>
</evidence>
<dbReference type="InterPro" id="IPR043128">
    <property type="entry name" value="Rev_trsase/Diguanyl_cyclase"/>
</dbReference>
<dbReference type="InterPro" id="IPR000477">
    <property type="entry name" value="RT_dom"/>
</dbReference>
<dbReference type="InterPro" id="IPR016197">
    <property type="entry name" value="Chromo-like_dom_sf"/>
</dbReference>